<keyword evidence="12" id="KW-0472">Membrane</keyword>
<dbReference type="GO" id="GO:0048680">
    <property type="term" value="P:positive regulation of axon regeneration"/>
    <property type="evidence" value="ECO:0007669"/>
    <property type="project" value="UniProtKB-ARBA"/>
</dbReference>
<evidence type="ECO:0000256" key="13">
    <source>
        <dbReference type="ARBA" id="ARBA00023137"/>
    </source>
</evidence>
<evidence type="ECO:0000256" key="9">
    <source>
        <dbReference type="ARBA" id="ARBA00022777"/>
    </source>
</evidence>
<dbReference type="GO" id="GO:0061564">
    <property type="term" value="P:axon development"/>
    <property type="evidence" value="ECO:0007669"/>
    <property type="project" value="UniProtKB-ARBA"/>
</dbReference>
<dbReference type="PANTHER" id="PTHR24416:SF525">
    <property type="entry name" value="INSULIN-LIKE RECEPTOR"/>
    <property type="match status" value="1"/>
</dbReference>
<evidence type="ECO:0000313" key="20">
    <source>
        <dbReference type="EMBL" id="KAI1720449.1"/>
    </source>
</evidence>
<feature type="domain" description="Fibronectin type-III" evidence="19">
    <location>
        <begin position="583"/>
        <end position="697"/>
    </location>
</feature>
<dbReference type="SMART" id="SM00060">
    <property type="entry name" value="FN3"/>
    <property type="match status" value="4"/>
</dbReference>
<dbReference type="EC" id="2.7.10.1" evidence="3"/>
<protein>
    <recommendedName>
        <fullName evidence="3">receptor protein-tyrosine kinase</fullName>
        <ecNumber evidence="3">2.7.10.1</ecNumber>
    </recommendedName>
</protein>
<evidence type="ECO:0000256" key="8">
    <source>
        <dbReference type="ARBA" id="ARBA00022741"/>
    </source>
</evidence>
<evidence type="ECO:0000256" key="11">
    <source>
        <dbReference type="ARBA" id="ARBA00022989"/>
    </source>
</evidence>
<dbReference type="GO" id="GO:0005886">
    <property type="term" value="C:plasma membrane"/>
    <property type="evidence" value="ECO:0007669"/>
    <property type="project" value="TreeGrafter"/>
</dbReference>
<keyword evidence="9 20" id="KW-0418">Kinase</keyword>
<dbReference type="SUPFAM" id="SSF49265">
    <property type="entry name" value="Fibronectin type III"/>
    <property type="match status" value="2"/>
</dbReference>
<dbReference type="InterPro" id="IPR050122">
    <property type="entry name" value="RTK"/>
</dbReference>
<comment type="subcellular location">
    <subcellularLocation>
        <location evidence="1">Endomembrane system</location>
    </subcellularLocation>
    <subcellularLocation>
        <location evidence="2">Membrane</location>
        <topology evidence="2">Single-pass type I membrane protein</topology>
    </subcellularLocation>
</comment>
<dbReference type="Gene3D" id="3.30.200.20">
    <property type="entry name" value="Phosphorylase Kinase, domain 1"/>
    <property type="match status" value="1"/>
</dbReference>
<evidence type="ECO:0000256" key="10">
    <source>
        <dbReference type="ARBA" id="ARBA00022840"/>
    </source>
</evidence>
<dbReference type="InterPro" id="IPR017441">
    <property type="entry name" value="Protein_kinase_ATP_BS"/>
</dbReference>
<feature type="compositionally biased region" description="Polar residues" evidence="17">
    <location>
        <begin position="1205"/>
        <end position="1226"/>
    </location>
</feature>
<dbReference type="GO" id="GO:0005524">
    <property type="term" value="F:ATP binding"/>
    <property type="evidence" value="ECO:0007669"/>
    <property type="project" value="UniProtKB-UniRule"/>
</dbReference>
<keyword evidence="4" id="KW-0808">Transferase</keyword>
<organism evidence="20 21">
    <name type="scientific">Ditylenchus destructor</name>
    <dbReference type="NCBI Taxonomy" id="166010"/>
    <lineage>
        <taxon>Eukaryota</taxon>
        <taxon>Metazoa</taxon>
        <taxon>Ecdysozoa</taxon>
        <taxon>Nematoda</taxon>
        <taxon>Chromadorea</taxon>
        <taxon>Rhabditida</taxon>
        <taxon>Tylenchina</taxon>
        <taxon>Tylenchomorpha</taxon>
        <taxon>Sphaerularioidea</taxon>
        <taxon>Anguinidae</taxon>
        <taxon>Anguininae</taxon>
        <taxon>Ditylenchus</taxon>
    </lineage>
</organism>
<feature type="region of interest" description="Disordered" evidence="17">
    <location>
        <begin position="1079"/>
        <end position="1115"/>
    </location>
</feature>
<dbReference type="InterPro" id="IPR003961">
    <property type="entry name" value="FN3_dom"/>
</dbReference>
<sequence length="1252" mass="139125">MANFYRLYAIRKEGDSQLFLVLLDPNDISNVIYKGSLSGEFNNGIEAMTSDWVANRLLLIANHDILQISLDSLQQISLITPKKLFSLSAGAQDAKQLTLDPFANSAYLLTKNGSLFKLDLNKGSEENLALSMDCLKSQTVTSVVAEFTWNRASSPLIYALTWNGMVAFNPMSDSTKCSDINVNIDALSSEKGLKSVSSFAVTDKFFIFFTSNELLIYDRNSALVSPISVSNPPLRQILAASQSSQPYPDRSCFVLPPPSNINFTVKNDGRTGAIVEVQEPQIQSSSCVNISFPQTQYEMQFKKKGTDKVKIVLSSTRLVRVENGILDKDAEYDVSVSWYNRYNPSEGMSEGKPFKTGYGFPSPPVEPAAWSLSPDTALLNWKMPTNLNAPIGEIRYKVSQLSSSVSAPTAIGVKQYDNGEFSPLISDIVSCNKNPCQAKVPNLRASTTYQFWITALHISRLNSQLSDDTEATSTEAKVQTKDVPGILRLDNVTSSSLMLRWNWLNPSNTPADIFVQYKQSGVDASWIELPQPINTTFDLEQNYPVNFAIEAVYTGELTYDTLQQQFFESYFLQTQQARTKAGTPSAPLDVKVIEDKDGSVLKWSPPKSDGGEPITSYAVEFRPDSQSEWEIAERGLPSERFSWRIGRPWVSNGDSSSASTKAPLDATTDSEFRVRAANVEGFGAYGSSVPDGQQEMDENHYNHNLWMYILLSILFSILLVCTILFVTDLPHVHRSCIHPLRNKILGKGSFGEVVEGIFRETDPHLGPQNDKGVRVAVKYLKDDTEENRLKFLKEAVLMNNFDHPNIIKLLGVYRESQPNFLVFELMEGGDLHTFLNNSRPPRAQSPQLSIRELVNMMVDIGRGATYLETFKHVHRDLAARNCLITSKKSPQRATKIGDFGLARDMFSSDYYKVHGADFLPLRWLSPESAIQGIFTSKSDVWAFGIVLWEIMTFGSQPYTGITNLDVLIRLKEGKPPERPHNCPDEIYEIMALAWTFGPEKRPKFVDLLPKLEILRSKQYLQTTEPFPWTAVNVNNANSFTNNAFDNSHDSISSFANPSNASGSIKTIDGLESQGEIHARFDKSENRSTRRHGRLPKLLKPDTKNDRPGSSISAETEVTTLDYDYEIPRNRTVNRHSPYISSKAGPSVMGEFSNEAFVGDASLDSSDNLQAVSSQLTNYSAFSNSSATVPSTPECSKPARTLPLSLNRNFAGESNSIKSENGGSSSPRRFATSASSAPLPDSPSHRVTRVSRV</sequence>
<dbReference type="InterPro" id="IPR013783">
    <property type="entry name" value="Ig-like_fold"/>
</dbReference>
<dbReference type="GO" id="GO:0012505">
    <property type="term" value="C:endomembrane system"/>
    <property type="evidence" value="ECO:0007669"/>
    <property type="project" value="UniProtKB-SubCell"/>
</dbReference>
<accession>A0AAD4N8A8</accession>
<name>A0AAD4N8A8_9BILA</name>
<dbReference type="InterPro" id="IPR000719">
    <property type="entry name" value="Prot_kinase_dom"/>
</dbReference>
<keyword evidence="5" id="KW-0812">Transmembrane</keyword>
<dbReference type="InterPro" id="IPR036116">
    <property type="entry name" value="FN3_sf"/>
</dbReference>
<keyword evidence="14" id="KW-0325">Glycoprotein</keyword>
<dbReference type="EMBL" id="JAKKPZ010000005">
    <property type="protein sequence ID" value="KAI1720449.1"/>
    <property type="molecule type" value="Genomic_DNA"/>
</dbReference>
<dbReference type="InterPro" id="IPR020635">
    <property type="entry name" value="Tyr_kinase_cat_dom"/>
</dbReference>
<evidence type="ECO:0000256" key="1">
    <source>
        <dbReference type="ARBA" id="ARBA00004308"/>
    </source>
</evidence>
<dbReference type="Pfam" id="PF00041">
    <property type="entry name" value="fn3"/>
    <property type="match status" value="1"/>
</dbReference>
<dbReference type="GO" id="GO:0004714">
    <property type="term" value="F:transmembrane receptor protein tyrosine kinase activity"/>
    <property type="evidence" value="ECO:0007669"/>
    <property type="project" value="UniProtKB-EC"/>
</dbReference>
<evidence type="ECO:0000313" key="21">
    <source>
        <dbReference type="Proteomes" id="UP001201812"/>
    </source>
</evidence>
<evidence type="ECO:0000256" key="3">
    <source>
        <dbReference type="ARBA" id="ARBA00011902"/>
    </source>
</evidence>
<dbReference type="AlphaFoldDB" id="A0AAD4N8A8"/>
<dbReference type="SMART" id="SM00219">
    <property type="entry name" value="TyrKc"/>
    <property type="match status" value="1"/>
</dbReference>
<dbReference type="SUPFAM" id="SSF56112">
    <property type="entry name" value="Protein kinase-like (PK-like)"/>
    <property type="match status" value="1"/>
</dbReference>
<feature type="domain" description="Fibronectin type-III" evidence="19">
    <location>
        <begin position="363"/>
        <end position="476"/>
    </location>
</feature>
<evidence type="ECO:0000256" key="17">
    <source>
        <dbReference type="SAM" id="MobiDB-lite"/>
    </source>
</evidence>
<keyword evidence="8 16" id="KW-0547">Nucleotide-binding</keyword>
<keyword evidence="10 16" id="KW-0067">ATP-binding</keyword>
<gene>
    <name evidence="20" type="ORF">DdX_04679</name>
</gene>
<dbReference type="InterPro" id="IPR001245">
    <property type="entry name" value="Ser-Thr/Tyr_kinase_cat_dom"/>
</dbReference>
<dbReference type="Pfam" id="PF07714">
    <property type="entry name" value="PK_Tyr_Ser-Thr"/>
    <property type="match status" value="1"/>
</dbReference>
<evidence type="ECO:0000256" key="2">
    <source>
        <dbReference type="ARBA" id="ARBA00004479"/>
    </source>
</evidence>
<reference evidence="20" key="1">
    <citation type="submission" date="2022-01" db="EMBL/GenBank/DDBJ databases">
        <title>Genome Sequence Resource for Two Populations of Ditylenchus destructor, the Migratory Endoparasitic Phytonematode.</title>
        <authorList>
            <person name="Zhang H."/>
            <person name="Lin R."/>
            <person name="Xie B."/>
        </authorList>
    </citation>
    <scope>NUCLEOTIDE SEQUENCE</scope>
    <source>
        <strain evidence="20">BazhouSP</strain>
    </source>
</reference>
<dbReference type="PROSITE" id="PS00107">
    <property type="entry name" value="PROTEIN_KINASE_ATP"/>
    <property type="match status" value="1"/>
</dbReference>
<keyword evidence="7" id="KW-0677">Repeat</keyword>
<dbReference type="PRINTS" id="PR00109">
    <property type="entry name" value="TYRKINASE"/>
</dbReference>
<evidence type="ECO:0000256" key="16">
    <source>
        <dbReference type="PROSITE-ProRule" id="PRU10141"/>
    </source>
</evidence>
<dbReference type="PROSITE" id="PS50853">
    <property type="entry name" value="FN3"/>
    <property type="match status" value="2"/>
</dbReference>
<dbReference type="PROSITE" id="PS50011">
    <property type="entry name" value="PROTEIN_KINASE_DOM"/>
    <property type="match status" value="1"/>
</dbReference>
<evidence type="ECO:0000256" key="15">
    <source>
        <dbReference type="ARBA" id="ARBA00051243"/>
    </source>
</evidence>
<proteinExistence type="predicted"/>
<dbReference type="Gene3D" id="1.10.510.10">
    <property type="entry name" value="Transferase(Phosphotransferase) domain 1"/>
    <property type="match status" value="1"/>
</dbReference>
<feature type="binding site" evidence="16">
    <location>
        <position position="778"/>
    </location>
    <ligand>
        <name>ATP</name>
        <dbReference type="ChEBI" id="CHEBI:30616"/>
    </ligand>
</feature>
<evidence type="ECO:0000259" key="19">
    <source>
        <dbReference type="PROSITE" id="PS50853"/>
    </source>
</evidence>
<comment type="caution">
    <text evidence="20">The sequence shown here is derived from an EMBL/GenBank/DDBJ whole genome shotgun (WGS) entry which is preliminary data.</text>
</comment>
<dbReference type="GO" id="GO:0007169">
    <property type="term" value="P:cell surface receptor protein tyrosine kinase signaling pathway"/>
    <property type="evidence" value="ECO:0007669"/>
    <property type="project" value="TreeGrafter"/>
</dbReference>
<comment type="catalytic activity">
    <reaction evidence="15">
        <text>L-tyrosyl-[protein] + ATP = O-phospho-L-tyrosyl-[protein] + ADP + H(+)</text>
        <dbReference type="Rhea" id="RHEA:10596"/>
        <dbReference type="Rhea" id="RHEA-COMP:10136"/>
        <dbReference type="Rhea" id="RHEA-COMP:20101"/>
        <dbReference type="ChEBI" id="CHEBI:15378"/>
        <dbReference type="ChEBI" id="CHEBI:30616"/>
        <dbReference type="ChEBI" id="CHEBI:46858"/>
        <dbReference type="ChEBI" id="CHEBI:61978"/>
        <dbReference type="ChEBI" id="CHEBI:456216"/>
        <dbReference type="EC" id="2.7.10.1"/>
    </reaction>
</comment>
<feature type="domain" description="Protein kinase" evidence="18">
    <location>
        <begin position="739"/>
        <end position="1020"/>
    </location>
</feature>
<dbReference type="CDD" id="cd00063">
    <property type="entry name" value="FN3"/>
    <property type="match status" value="2"/>
</dbReference>
<keyword evidence="11" id="KW-1133">Transmembrane helix</keyword>
<evidence type="ECO:0000256" key="6">
    <source>
        <dbReference type="ARBA" id="ARBA00022729"/>
    </source>
</evidence>
<keyword evidence="6" id="KW-0732">Signal</keyword>
<evidence type="ECO:0000259" key="18">
    <source>
        <dbReference type="PROSITE" id="PS50011"/>
    </source>
</evidence>
<keyword evidence="21" id="KW-1185">Reference proteome</keyword>
<dbReference type="FunFam" id="1.10.510.10:FF:001512">
    <property type="entry name" value="Receptor tyrosine-protein kinase erbB-2"/>
    <property type="match status" value="1"/>
</dbReference>
<dbReference type="InterPro" id="IPR011009">
    <property type="entry name" value="Kinase-like_dom_sf"/>
</dbReference>
<evidence type="ECO:0000256" key="5">
    <source>
        <dbReference type="ARBA" id="ARBA00022692"/>
    </source>
</evidence>
<dbReference type="Gene3D" id="2.60.40.10">
    <property type="entry name" value="Immunoglobulins"/>
    <property type="match status" value="2"/>
</dbReference>
<evidence type="ECO:0000256" key="7">
    <source>
        <dbReference type="ARBA" id="ARBA00022737"/>
    </source>
</evidence>
<dbReference type="Proteomes" id="UP001201812">
    <property type="component" value="Unassembled WGS sequence"/>
</dbReference>
<feature type="region of interest" description="Disordered" evidence="17">
    <location>
        <begin position="1205"/>
        <end position="1252"/>
    </location>
</feature>
<dbReference type="PANTHER" id="PTHR24416">
    <property type="entry name" value="TYROSINE-PROTEIN KINASE RECEPTOR"/>
    <property type="match status" value="1"/>
</dbReference>
<evidence type="ECO:0000256" key="14">
    <source>
        <dbReference type="ARBA" id="ARBA00023180"/>
    </source>
</evidence>
<evidence type="ECO:0000256" key="4">
    <source>
        <dbReference type="ARBA" id="ARBA00022679"/>
    </source>
</evidence>
<evidence type="ECO:0000256" key="12">
    <source>
        <dbReference type="ARBA" id="ARBA00023136"/>
    </source>
</evidence>
<keyword evidence="13" id="KW-0829">Tyrosine-protein kinase</keyword>
<dbReference type="GO" id="GO:0043235">
    <property type="term" value="C:receptor complex"/>
    <property type="evidence" value="ECO:0007669"/>
    <property type="project" value="TreeGrafter"/>
</dbReference>